<keyword evidence="5" id="KW-0808">Transferase</keyword>
<dbReference type="Proteomes" id="UP001207654">
    <property type="component" value="Unassembled WGS sequence"/>
</dbReference>
<feature type="transmembrane region" description="Helical" evidence="10">
    <location>
        <begin position="357"/>
        <end position="377"/>
    </location>
</feature>
<keyword evidence="12" id="KW-1185">Reference proteome</keyword>
<evidence type="ECO:0000256" key="1">
    <source>
        <dbReference type="ARBA" id="ARBA00004477"/>
    </source>
</evidence>
<dbReference type="PANTHER" id="PTHR12468:SF2">
    <property type="entry name" value="GPI MANNOSYLTRANSFERASE 2"/>
    <property type="match status" value="1"/>
</dbReference>
<feature type="transmembrane region" description="Helical" evidence="10">
    <location>
        <begin position="135"/>
        <end position="157"/>
    </location>
</feature>
<keyword evidence="8 10" id="KW-1133">Transmembrane helix</keyword>
<feature type="transmembrane region" description="Helical" evidence="10">
    <location>
        <begin position="177"/>
        <end position="202"/>
    </location>
</feature>
<comment type="caution">
    <text evidence="11">The sequence shown here is derived from an EMBL/GenBank/DDBJ whole genome shotgun (WGS) entry which is preliminary data.</text>
</comment>
<evidence type="ECO:0000313" key="12">
    <source>
        <dbReference type="Proteomes" id="UP001207654"/>
    </source>
</evidence>
<comment type="pathway">
    <text evidence="2">Glycolipid biosynthesis; glycosylphosphatidylinositol-anchor biosynthesis.</text>
</comment>
<accession>A0ABT3ZYS8</accession>
<keyword evidence="6 10" id="KW-0812">Transmembrane</keyword>
<dbReference type="GO" id="GO:0016757">
    <property type="term" value="F:glycosyltransferase activity"/>
    <property type="evidence" value="ECO:0007669"/>
    <property type="project" value="UniProtKB-KW"/>
</dbReference>
<reference evidence="11 12" key="1">
    <citation type="submission" date="2022-11" db="EMBL/GenBank/DDBJ databases">
        <title>Minimal conservation of predation-associated metabolite biosynthetic gene clusters underscores biosynthetic potential of Myxococcota including descriptions for ten novel species: Archangium lansinium sp. nov., Myxococcus landrumus sp. nov., Nannocystis bai.</title>
        <authorList>
            <person name="Ahearne A."/>
            <person name="Stevens C."/>
            <person name="Phillips K."/>
        </authorList>
    </citation>
    <scope>NUCLEOTIDE SEQUENCE [LARGE SCALE GENOMIC DNA]</scope>
    <source>
        <strain evidence="11 12">MIWBW</strain>
    </source>
</reference>
<feature type="transmembrane region" description="Helical" evidence="10">
    <location>
        <begin position="287"/>
        <end position="304"/>
    </location>
</feature>
<keyword evidence="7" id="KW-0256">Endoplasmic reticulum</keyword>
<dbReference type="InterPro" id="IPR007315">
    <property type="entry name" value="PIG-V/Gpi18"/>
</dbReference>
<keyword evidence="9 10" id="KW-0472">Membrane</keyword>
<evidence type="ECO:0000313" key="11">
    <source>
        <dbReference type="EMBL" id="MCY1074562.1"/>
    </source>
</evidence>
<evidence type="ECO:0000256" key="5">
    <source>
        <dbReference type="ARBA" id="ARBA00022679"/>
    </source>
</evidence>
<feature type="transmembrane region" description="Helical" evidence="10">
    <location>
        <begin position="98"/>
        <end position="123"/>
    </location>
</feature>
<dbReference type="EMBL" id="JAPNKA010000001">
    <property type="protein sequence ID" value="MCY1074562.1"/>
    <property type="molecule type" value="Genomic_DNA"/>
</dbReference>
<evidence type="ECO:0000256" key="3">
    <source>
        <dbReference type="ARBA" id="ARBA00022502"/>
    </source>
</evidence>
<keyword evidence="3" id="KW-0337">GPI-anchor biosynthesis</keyword>
<evidence type="ECO:0000256" key="9">
    <source>
        <dbReference type="ARBA" id="ARBA00023136"/>
    </source>
</evidence>
<evidence type="ECO:0000256" key="7">
    <source>
        <dbReference type="ARBA" id="ARBA00022824"/>
    </source>
</evidence>
<evidence type="ECO:0000256" key="2">
    <source>
        <dbReference type="ARBA" id="ARBA00004687"/>
    </source>
</evidence>
<name>A0ABT3ZYS8_9BACT</name>
<comment type="subcellular location">
    <subcellularLocation>
        <location evidence="1">Endoplasmic reticulum membrane</location>
        <topology evidence="1">Multi-pass membrane protein</topology>
    </subcellularLocation>
</comment>
<evidence type="ECO:0000256" key="4">
    <source>
        <dbReference type="ARBA" id="ARBA00022676"/>
    </source>
</evidence>
<gene>
    <name evidence="11" type="ORF">OV287_08690</name>
</gene>
<dbReference type="PANTHER" id="PTHR12468">
    <property type="entry name" value="GPI MANNOSYLTRANSFERASE 2"/>
    <property type="match status" value="1"/>
</dbReference>
<sequence length="383" mass="42264">MLPVPPVKLGWTRTLALAVAVTVLTWSLATAGRLYFRQYSTSGAEGIWPTLYPLHALIHWDSGWYEVIATSGYSYTPGEQSPVVFFPGYPMAVRGVSWLLGVHPFLAGVMVSTLCGLLVLPLFFAWARRVGGERVAWLATLLLAAYPYAFYLFGVMYSEPFFLLLVVGSFLCLERDVLWGAALLGALATATRPVAPAILVGLVVRQWERRRQQGESPRRSDAILLLSGAGMAGFMLFQWLSFGEPLGFAKAQAAPGWDHVPGWDTWLKMGFFRVMASSIIFARKAQFALHALLTFGALALAWPMRRHLGWGYSVYVVMVLAIPALNMKDFWGMGRYVLAAYPCFLELAVLLENRPRVRAAALLASLSLFCTLALAFGRGAWVA</sequence>
<keyword evidence="4 11" id="KW-0328">Glycosyltransferase</keyword>
<protein>
    <submittedName>
        <fullName evidence="11">Mannosyltransferase family protein</fullName>
    </submittedName>
</protein>
<evidence type="ECO:0000256" key="10">
    <source>
        <dbReference type="SAM" id="Phobius"/>
    </source>
</evidence>
<feature type="transmembrane region" description="Helical" evidence="10">
    <location>
        <begin position="222"/>
        <end position="240"/>
    </location>
</feature>
<evidence type="ECO:0000256" key="8">
    <source>
        <dbReference type="ARBA" id="ARBA00022989"/>
    </source>
</evidence>
<evidence type="ECO:0000256" key="6">
    <source>
        <dbReference type="ARBA" id="ARBA00022692"/>
    </source>
</evidence>
<dbReference type="RefSeq" id="WP_267533524.1">
    <property type="nucleotide sequence ID" value="NZ_JAPNKA010000001.1"/>
</dbReference>
<feature type="transmembrane region" description="Helical" evidence="10">
    <location>
        <begin position="310"/>
        <end position="326"/>
    </location>
</feature>
<organism evidence="11 12">
    <name type="scientific">Archangium lansingense</name>
    <dbReference type="NCBI Taxonomy" id="2995310"/>
    <lineage>
        <taxon>Bacteria</taxon>
        <taxon>Pseudomonadati</taxon>
        <taxon>Myxococcota</taxon>
        <taxon>Myxococcia</taxon>
        <taxon>Myxococcales</taxon>
        <taxon>Cystobacterineae</taxon>
        <taxon>Archangiaceae</taxon>
        <taxon>Archangium</taxon>
    </lineage>
</organism>
<feature type="transmembrane region" description="Helical" evidence="10">
    <location>
        <begin position="333"/>
        <end position="351"/>
    </location>
</feature>
<proteinExistence type="predicted"/>